<name>A0A918J5W6_9RHOB</name>
<gene>
    <name evidence="3" type="ORF">GCM10011452_38460</name>
</gene>
<dbReference type="InterPro" id="IPR054836">
    <property type="entry name" value="Tn5_transposase"/>
</dbReference>
<dbReference type="Gene3D" id="3.90.350.10">
    <property type="entry name" value="Transposase Inhibitor Protein From Tn5, Chain A, domain 1"/>
    <property type="match status" value="1"/>
</dbReference>
<organism evidence="3 4">
    <name type="scientific">Gemmobacter lanyuensis</name>
    <dbReference type="NCBI Taxonomy" id="1054497"/>
    <lineage>
        <taxon>Bacteria</taxon>
        <taxon>Pseudomonadati</taxon>
        <taxon>Pseudomonadota</taxon>
        <taxon>Alphaproteobacteria</taxon>
        <taxon>Rhodobacterales</taxon>
        <taxon>Paracoccaceae</taxon>
        <taxon>Gemmobacter</taxon>
    </lineage>
</organism>
<dbReference type="GO" id="GO:0003677">
    <property type="term" value="F:DNA binding"/>
    <property type="evidence" value="ECO:0007669"/>
    <property type="project" value="InterPro"/>
</dbReference>
<protein>
    <recommendedName>
        <fullName evidence="5">IS4 family transposase</fullName>
    </recommendedName>
</protein>
<dbReference type="EMBL" id="BMYQ01000030">
    <property type="protein sequence ID" value="GGW47236.1"/>
    <property type="molecule type" value="Genomic_DNA"/>
</dbReference>
<proteinExistence type="predicted"/>
<dbReference type="InterPro" id="IPR002559">
    <property type="entry name" value="Transposase_11"/>
</dbReference>
<feature type="domain" description="Transposase IS4-like" evidence="1">
    <location>
        <begin position="207"/>
        <end position="352"/>
    </location>
</feature>
<dbReference type="Gene3D" id="1.10.246.40">
    <property type="entry name" value="Tn5 transposase, domain 1"/>
    <property type="match status" value="1"/>
</dbReference>
<evidence type="ECO:0000313" key="3">
    <source>
        <dbReference type="EMBL" id="GGW47236.1"/>
    </source>
</evidence>
<dbReference type="PANTHER" id="PTHR37319">
    <property type="entry name" value="TRANSPOSASE"/>
    <property type="match status" value="1"/>
</dbReference>
<feature type="domain" description="Transposase Tn5-like N-terminal" evidence="2">
    <location>
        <begin position="5"/>
        <end position="45"/>
    </location>
</feature>
<dbReference type="InterPro" id="IPR014735">
    <property type="entry name" value="Transposase_Tn5-like_N"/>
</dbReference>
<evidence type="ECO:0008006" key="5">
    <source>
        <dbReference type="Google" id="ProtNLM"/>
    </source>
</evidence>
<dbReference type="InterPro" id="IPR047768">
    <property type="entry name" value="Tn5p-like"/>
</dbReference>
<evidence type="ECO:0000259" key="1">
    <source>
        <dbReference type="Pfam" id="PF01609"/>
    </source>
</evidence>
<dbReference type="GO" id="GO:0006313">
    <property type="term" value="P:DNA transposition"/>
    <property type="evidence" value="ECO:0007669"/>
    <property type="project" value="InterPro"/>
</dbReference>
<dbReference type="GO" id="GO:0004803">
    <property type="term" value="F:transposase activity"/>
    <property type="evidence" value="ECO:0007669"/>
    <property type="project" value="InterPro"/>
</dbReference>
<accession>A0A918J5W6</accession>
<dbReference type="SUPFAM" id="SSF53098">
    <property type="entry name" value="Ribonuclease H-like"/>
    <property type="match status" value="1"/>
</dbReference>
<dbReference type="Pfam" id="PF01609">
    <property type="entry name" value="DDE_Tnp_1"/>
    <property type="match status" value="1"/>
</dbReference>
<sequence length="474" mass="52566">MPLTLNRRLGAMLEALGERPGKSLPTAFQDWSNTKAAYRFFSNGTVSEDKILEGHFAASALRIRATGGPVLILQDTTEFNFKRAAPEKIGFTHISTGHKLKDGRRRKHVVCGFQMHASLAITPDGLPLGLTAAKFWSRAAFKGTAALKRKINPTRVPIEQKESMRWLDNLRLSTELTGAPERCVHVGDRESDIYELYCLAEELGTGFLVRSCVDRLAEDGGTTIAKVMAQVQASGTHEVRFRDAQGKDHCAVLTVRHATMTVRPPIGKQRQYRHQELQIIHAEELDPPQDWAPVHWKLITNLPVATHVEAVHKLEWYALRWKIETFFRTLKTGCRIEELRLATAERLKTAVIGEDAAGVVTYNESLVALLAHYGSAPRACQPYRAKTKGKVERPFRYVGQDFFLGRSLVMPSLPSSAPVGTTSARSWRTSGLGLLGLSPCYPPRKSHSTNAMCPQNRCEGFVQGELTTSITTGG</sequence>
<dbReference type="NCBIfam" id="NF033590">
    <property type="entry name" value="transpos_IS4_3"/>
    <property type="match status" value="1"/>
</dbReference>
<dbReference type="InterPro" id="IPR038215">
    <property type="entry name" value="TN5-like_N_sf"/>
</dbReference>
<evidence type="ECO:0000313" key="4">
    <source>
        <dbReference type="Proteomes" id="UP000628984"/>
    </source>
</evidence>
<dbReference type="PANTHER" id="PTHR37319:SF1">
    <property type="entry name" value="TRANSPOSASE TN5 DIMERISATION DOMAIN-CONTAINING PROTEIN"/>
    <property type="match status" value="1"/>
</dbReference>
<reference evidence="3" key="2">
    <citation type="submission" date="2020-09" db="EMBL/GenBank/DDBJ databases">
        <authorList>
            <person name="Sun Q."/>
            <person name="Kim S."/>
        </authorList>
    </citation>
    <scope>NUCLEOTIDE SEQUENCE</scope>
    <source>
        <strain evidence="3">KCTC 23714</strain>
    </source>
</reference>
<dbReference type="InterPro" id="IPR012337">
    <property type="entry name" value="RNaseH-like_sf"/>
</dbReference>
<keyword evidence="4" id="KW-1185">Reference proteome</keyword>
<evidence type="ECO:0000259" key="2">
    <source>
        <dbReference type="Pfam" id="PF14706"/>
    </source>
</evidence>
<dbReference type="AlphaFoldDB" id="A0A918J5W6"/>
<dbReference type="Pfam" id="PF14706">
    <property type="entry name" value="Tnp_DNA_bind"/>
    <property type="match status" value="1"/>
</dbReference>
<reference evidence="3" key="1">
    <citation type="journal article" date="2014" name="Int. J. Syst. Evol. Microbiol.">
        <title>Complete genome sequence of Corynebacterium casei LMG S-19264T (=DSM 44701T), isolated from a smear-ripened cheese.</title>
        <authorList>
            <consortium name="US DOE Joint Genome Institute (JGI-PGF)"/>
            <person name="Walter F."/>
            <person name="Albersmeier A."/>
            <person name="Kalinowski J."/>
            <person name="Ruckert C."/>
        </authorList>
    </citation>
    <scope>NUCLEOTIDE SEQUENCE</scope>
    <source>
        <strain evidence="3">KCTC 23714</strain>
    </source>
</reference>
<dbReference type="Proteomes" id="UP000628984">
    <property type="component" value="Unassembled WGS sequence"/>
</dbReference>
<comment type="caution">
    <text evidence="3">The sequence shown here is derived from an EMBL/GenBank/DDBJ whole genome shotgun (WGS) entry which is preliminary data.</text>
</comment>